<organism evidence="2">
    <name type="scientific">Tetraodon nigroviridis</name>
    <name type="common">Spotted green pufferfish</name>
    <name type="synonym">Chelonodon nigroviridis</name>
    <dbReference type="NCBI Taxonomy" id="99883"/>
    <lineage>
        <taxon>Eukaryota</taxon>
        <taxon>Metazoa</taxon>
        <taxon>Chordata</taxon>
        <taxon>Craniata</taxon>
        <taxon>Vertebrata</taxon>
        <taxon>Euteleostomi</taxon>
        <taxon>Actinopterygii</taxon>
        <taxon>Neopterygii</taxon>
        <taxon>Teleostei</taxon>
        <taxon>Neoteleostei</taxon>
        <taxon>Acanthomorphata</taxon>
        <taxon>Eupercaria</taxon>
        <taxon>Tetraodontiformes</taxon>
        <taxon>Tetradontoidea</taxon>
        <taxon>Tetraodontidae</taxon>
        <taxon>Tetraodon</taxon>
    </lineage>
</organism>
<comment type="caution">
    <text evidence="2">The sequence shown here is derived from an EMBL/GenBank/DDBJ whole genome shotgun (WGS) entry which is preliminary data.</text>
</comment>
<protein>
    <submittedName>
        <fullName evidence="2">(spotted green pufferfish) hypothetical protein</fullName>
    </submittedName>
</protein>
<name>Q4RDR7_TETNG</name>
<dbReference type="AlphaFoldDB" id="Q4RDR7"/>
<feature type="region of interest" description="Disordered" evidence="1">
    <location>
        <begin position="1"/>
        <end position="27"/>
    </location>
</feature>
<dbReference type="EMBL" id="CAAE01015909">
    <property type="protein sequence ID" value="CAG13465.1"/>
    <property type="molecule type" value="Genomic_DNA"/>
</dbReference>
<reference evidence="2" key="2">
    <citation type="submission" date="2004-02" db="EMBL/GenBank/DDBJ databases">
        <authorList>
            <consortium name="Genoscope"/>
            <consortium name="Whitehead Institute Centre for Genome Research"/>
        </authorList>
    </citation>
    <scope>NUCLEOTIDE SEQUENCE</scope>
</reference>
<dbReference type="KEGG" id="tng:GSTEN00038957G001"/>
<sequence>NGLPPRHQTCHRELHLHHGRRSFPPCE</sequence>
<gene>
    <name evidence="2" type="ORF">GSTENG00038957001</name>
</gene>
<evidence type="ECO:0000256" key="1">
    <source>
        <dbReference type="SAM" id="MobiDB-lite"/>
    </source>
</evidence>
<proteinExistence type="predicted"/>
<reference evidence="2" key="1">
    <citation type="journal article" date="2004" name="Nature">
        <title>Genome duplication in the teleost fish Tetraodon nigroviridis reveals the early vertebrate proto-karyotype.</title>
        <authorList>
            <person name="Jaillon O."/>
            <person name="Aury J.-M."/>
            <person name="Brunet F."/>
            <person name="Petit J.-L."/>
            <person name="Stange-Thomann N."/>
            <person name="Mauceli E."/>
            <person name="Bouneau L."/>
            <person name="Fischer C."/>
            <person name="Ozouf-Costaz C."/>
            <person name="Bernot A."/>
            <person name="Nicaud S."/>
            <person name="Jaffe D."/>
            <person name="Fisher S."/>
            <person name="Lutfalla G."/>
            <person name="Dossat C."/>
            <person name="Segurens B."/>
            <person name="Dasilva C."/>
            <person name="Salanoubat M."/>
            <person name="Levy M."/>
            <person name="Boudet N."/>
            <person name="Castellano S."/>
            <person name="Anthouard V."/>
            <person name="Jubin C."/>
            <person name="Castelli V."/>
            <person name="Katinka M."/>
            <person name="Vacherie B."/>
            <person name="Biemont C."/>
            <person name="Skalli Z."/>
            <person name="Cattolico L."/>
            <person name="Poulain J."/>
            <person name="De Berardinis V."/>
            <person name="Cruaud C."/>
            <person name="Duprat S."/>
            <person name="Brottier P."/>
            <person name="Coutanceau J.-P."/>
            <person name="Gouzy J."/>
            <person name="Parra G."/>
            <person name="Lardier G."/>
            <person name="Chapple C."/>
            <person name="McKernan K.J."/>
            <person name="McEwan P."/>
            <person name="Bosak S."/>
            <person name="Kellis M."/>
            <person name="Volff J.-N."/>
            <person name="Guigo R."/>
            <person name="Zody M.C."/>
            <person name="Mesirov J."/>
            <person name="Lindblad-Toh K."/>
            <person name="Birren B."/>
            <person name="Nusbaum C."/>
            <person name="Kahn D."/>
            <person name="Robinson-Rechavi M."/>
            <person name="Laudet V."/>
            <person name="Schachter V."/>
            <person name="Quetier F."/>
            <person name="Saurin W."/>
            <person name="Scarpelli C."/>
            <person name="Wincker P."/>
            <person name="Lander E.S."/>
            <person name="Weissenbach J."/>
            <person name="Roest Crollius H."/>
        </authorList>
    </citation>
    <scope>NUCLEOTIDE SEQUENCE [LARGE SCALE GENOMIC DNA]</scope>
</reference>
<evidence type="ECO:0000313" key="2">
    <source>
        <dbReference type="EMBL" id="CAG13465.1"/>
    </source>
</evidence>
<feature type="non-terminal residue" evidence="2">
    <location>
        <position position="1"/>
    </location>
</feature>
<accession>Q4RDR7</accession>